<gene>
    <name evidence="1" type="ORF">CCAN11_360005</name>
</gene>
<organism evidence="1 2">
    <name type="scientific">Capnocytophaga canimorsus</name>
    <dbReference type="NCBI Taxonomy" id="28188"/>
    <lineage>
        <taxon>Bacteria</taxon>
        <taxon>Pseudomonadati</taxon>
        <taxon>Bacteroidota</taxon>
        <taxon>Flavobacteriia</taxon>
        <taxon>Flavobacteriales</taxon>
        <taxon>Flavobacteriaceae</taxon>
        <taxon>Capnocytophaga</taxon>
    </lineage>
</organism>
<accession>A0A0B7IM21</accession>
<sequence>MFLKDIRRLKLLIDFYKKLVEIHNLFMILEKPYNFIVPFLIPNKLHIKISVREKRENGFVPLFG</sequence>
<protein>
    <submittedName>
        <fullName evidence="1">Uncharacterized protein</fullName>
    </submittedName>
</protein>
<evidence type="ECO:0000313" key="1">
    <source>
        <dbReference type="EMBL" id="CEN52951.1"/>
    </source>
</evidence>
<name>A0A0B7IM21_9FLAO</name>
<dbReference type="Proteomes" id="UP000039370">
    <property type="component" value="Unassembled WGS sequence"/>
</dbReference>
<dbReference type="AlphaFoldDB" id="A0A0B7IM21"/>
<reference evidence="2" key="1">
    <citation type="submission" date="2015-01" db="EMBL/GenBank/DDBJ databases">
        <authorList>
            <person name="MANFREDI Pablo"/>
        </authorList>
    </citation>
    <scope>NUCLEOTIDE SEQUENCE [LARGE SCALE GENOMIC DNA]</scope>
    <source>
        <strain evidence="2">Cc11</strain>
    </source>
</reference>
<dbReference type="EMBL" id="CDOK01000180">
    <property type="protein sequence ID" value="CEN52951.1"/>
    <property type="molecule type" value="Genomic_DNA"/>
</dbReference>
<evidence type="ECO:0000313" key="2">
    <source>
        <dbReference type="Proteomes" id="UP000039370"/>
    </source>
</evidence>
<proteinExistence type="predicted"/>